<comment type="caution">
    <text evidence="1">The sequence shown here is derived from an EMBL/GenBank/DDBJ whole genome shotgun (WGS) entry which is preliminary data.</text>
</comment>
<sequence length="71" mass="7878">RVNTFLAPLLERFNASPLTLCHLFPIVTNGNNHLPLYKDNALVPVTFPHHESPYQKSSATVAVLSLIVKVI</sequence>
<organism evidence="1 2">
    <name type="scientific">Trifolium pratense</name>
    <name type="common">Red clover</name>
    <dbReference type="NCBI Taxonomy" id="57577"/>
    <lineage>
        <taxon>Eukaryota</taxon>
        <taxon>Viridiplantae</taxon>
        <taxon>Streptophyta</taxon>
        <taxon>Embryophyta</taxon>
        <taxon>Tracheophyta</taxon>
        <taxon>Spermatophyta</taxon>
        <taxon>Magnoliopsida</taxon>
        <taxon>eudicotyledons</taxon>
        <taxon>Gunneridae</taxon>
        <taxon>Pentapetalae</taxon>
        <taxon>rosids</taxon>
        <taxon>fabids</taxon>
        <taxon>Fabales</taxon>
        <taxon>Fabaceae</taxon>
        <taxon>Papilionoideae</taxon>
        <taxon>50 kb inversion clade</taxon>
        <taxon>NPAAA clade</taxon>
        <taxon>Hologalegina</taxon>
        <taxon>IRL clade</taxon>
        <taxon>Trifolieae</taxon>
        <taxon>Trifolium</taxon>
    </lineage>
</organism>
<dbReference type="AlphaFoldDB" id="A0A2K3NMB8"/>
<dbReference type="Proteomes" id="UP000236291">
    <property type="component" value="Unassembled WGS sequence"/>
</dbReference>
<reference evidence="1 2" key="2">
    <citation type="journal article" date="2017" name="Front. Plant Sci.">
        <title>Gene Classification and Mining of Molecular Markers Useful in Red Clover (Trifolium pratense) Breeding.</title>
        <authorList>
            <person name="Istvanek J."/>
            <person name="Dluhosova J."/>
            <person name="Dluhos P."/>
            <person name="Patkova L."/>
            <person name="Nedelnik J."/>
            <person name="Repkova J."/>
        </authorList>
    </citation>
    <scope>NUCLEOTIDE SEQUENCE [LARGE SCALE GENOMIC DNA]</scope>
    <source>
        <strain evidence="2">cv. Tatra</strain>
        <tissue evidence="1">Young leaves</tissue>
    </source>
</reference>
<accession>A0A2K3NMB8</accession>
<feature type="non-terminal residue" evidence="1">
    <location>
        <position position="1"/>
    </location>
</feature>
<name>A0A2K3NMB8_TRIPR</name>
<proteinExistence type="predicted"/>
<evidence type="ECO:0000313" key="1">
    <source>
        <dbReference type="EMBL" id="PNY04182.1"/>
    </source>
</evidence>
<reference evidence="1 2" key="1">
    <citation type="journal article" date="2014" name="Am. J. Bot.">
        <title>Genome assembly and annotation for red clover (Trifolium pratense; Fabaceae).</title>
        <authorList>
            <person name="Istvanek J."/>
            <person name="Jaros M."/>
            <person name="Krenek A."/>
            <person name="Repkova J."/>
        </authorList>
    </citation>
    <scope>NUCLEOTIDE SEQUENCE [LARGE SCALE GENOMIC DNA]</scope>
    <source>
        <strain evidence="2">cv. Tatra</strain>
        <tissue evidence="1">Young leaves</tissue>
    </source>
</reference>
<evidence type="ECO:0000313" key="2">
    <source>
        <dbReference type="Proteomes" id="UP000236291"/>
    </source>
</evidence>
<protein>
    <submittedName>
        <fullName evidence="1">Uncharacterized protein</fullName>
    </submittedName>
</protein>
<gene>
    <name evidence="1" type="ORF">L195_g000597</name>
</gene>
<dbReference type="EMBL" id="ASHM01000217">
    <property type="protein sequence ID" value="PNY04182.1"/>
    <property type="molecule type" value="Genomic_DNA"/>
</dbReference>